<feature type="compositionally biased region" description="Acidic residues" evidence="1">
    <location>
        <begin position="219"/>
        <end position="230"/>
    </location>
</feature>
<dbReference type="RefSeq" id="WP_113784105.1">
    <property type="nucleotide sequence ID" value="NZ_KZ845740.1"/>
</dbReference>
<name>A0A366SHC3_9ENTE</name>
<evidence type="ECO:0000313" key="3">
    <source>
        <dbReference type="EMBL" id="RBR30660.1"/>
    </source>
</evidence>
<feature type="domain" description="DUF6591" evidence="2">
    <location>
        <begin position="25"/>
        <end position="122"/>
    </location>
</feature>
<proteinExistence type="predicted"/>
<feature type="domain" description="DUF6591" evidence="2">
    <location>
        <begin position="127"/>
        <end position="338"/>
    </location>
</feature>
<gene>
    <name evidence="3" type="ORF">EB18_00671</name>
</gene>
<comment type="caution">
    <text evidence="3">The sequence shown here is derived from an EMBL/GenBank/DDBJ whole genome shotgun (WGS) entry which is preliminary data.</text>
</comment>
<dbReference type="AlphaFoldDB" id="A0A366SHC3"/>
<dbReference type="Proteomes" id="UP000252800">
    <property type="component" value="Unassembled WGS sequence"/>
</dbReference>
<dbReference type="EMBL" id="LEOY01000004">
    <property type="protein sequence ID" value="RBR30660.1"/>
    <property type="molecule type" value="Genomic_DNA"/>
</dbReference>
<feature type="compositionally biased region" description="Low complexity" evidence="1">
    <location>
        <begin position="231"/>
        <end position="254"/>
    </location>
</feature>
<evidence type="ECO:0000313" key="4">
    <source>
        <dbReference type="Proteomes" id="UP000252800"/>
    </source>
</evidence>
<dbReference type="InterPro" id="IPR046526">
    <property type="entry name" value="DUF6591"/>
</dbReference>
<protein>
    <recommendedName>
        <fullName evidence="2">DUF6591 domain-containing protein</fullName>
    </recommendedName>
</protein>
<accession>A0A366SHC3</accession>
<feature type="region of interest" description="Disordered" evidence="1">
    <location>
        <begin position="219"/>
        <end position="259"/>
    </location>
</feature>
<reference evidence="3 4" key="1">
    <citation type="submission" date="2015-06" db="EMBL/GenBank/DDBJ databases">
        <title>The Genome Sequence of Enterococcus cecorum 170AEA1.</title>
        <authorList>
            <consortium name="The Broad Institute Genomics Platform"/>
            <consortium name="The Broad Institute Genome Sequencing Center for Infectious Disease"/>
            <person name="Earl A.M."/>
            <person name="Van Tyne D."/>
            <person name="Lebreton F."/>
            <person name="Saavedra J.T."/>
            <person name="Gilmore M.S."/>
            <person name="Manson McGuire A."/>
            <person name="Clock S."/>
            <person name="Crupain M."/>
            <person name="Rangan U."/>
            <person name="Young S."/>
            <person name="Abouelleil A."/>
            <person name="Cao P."/>
            <person name="Chapman S.B."/>
            <person name="Griggs A."/>
            <person name="Priest M."/>
            <person name="Shea T."/>
            <person name="Wortman J."/>
            <person name="Nusbaum C."/>
            <person name="Birren B."/>
        </authorList>
    </citation>
    <scope>NUCLEOTIDE SEQUENCE [LARGE SCALE GENOMIC DNA]</scope>
    <source>
        <strain evidence="3 4">170AEA1</strain>
    </source>
</reference>
<organism evidence="3 4">
    <name type="scientific">Enterococcus cecorum</name>
    <dbReference type="NCBI Taxonomy" id="44008"/>
    <lineage>
        <taxon>Bacteria</taxon>
        <taxon>Bacillati</taxon>
        <taxon>Bacillota</taxon>
        <taxon>Bacilli</taxon>
        <taxon>Lactobacillales</taxon>
        <taxon>Enterococcaceae</taxon>
        <taxon>Enterococcus</taxon>
    </lineage>
</organism>
<dbReference type="PROSITE" id="PS51257">
    <property type="entry name" value="PROKAR_LIPOPROTEIN"/>
    <property type="match status" value="1"/>
</dbReference>
<evidence type="ECO:0000256" key="1">
    <source>
        <dbReference type="SAM" id="MobiDB-lite"/>
    </source>
</evidence>
<dbReference type="Pfam" id="PF20234">
    <property type="entry name" value="DUF6591"/>
    <property type="match status" value="2"/>
</dbReference>
<evidence type="ECO:0000259" key="2">
    <source>
        <dbReference type="Pfam" id="PF20234"/>
    </source>
</evidence>
<sequence length="339" mass="39121">MKKITIFLSVLLSVFILVGCGGKKEKLEWPDNKLTKLIPKPDAKYAEVETYDESLDVTVHKQSPEQFKSYVKEVKKKGFDNDVVDENDSMYTTYEAYDKKGNSIELSYDKKKKIYTIDLELSKVSDKYTWPSIGMATLIPKPDSDYGKITSDSSDYFTIYVGKTSRQDYEKYINKVVEKGFNIDHSKYKNSFEAKDSKGNKIDIYYKGFKTMKIDMYAPDEDEDTSDEEATTQSSSQPEQQESSQQPAQQTSTTGVRPEVKEQIDAYEKFFDEYVAFMKKYKDSNNAVSMAADYAKFMKKYTEYTQKFENIDDKGWNDAEVAYWLEVNGRVMGKLATIQ</sequence>